<sequence>MVHRRFLAGLLVLVALVTACGEAKDDGRGDKEPEAWAGAVCAALTPWRTRITDLTSQAQQQMNAARTAEQAKTGLVGLLGGAESASEEARGKIVAAGVPDASNGRQVATEFADALRRTRDAYANAKGSVTALPTADAKGFYAEVQKAFGQLDKEYKAAAVDPTKVDSAELKKAFDAVPACR</sequence>
<keyword evidence="1" id="KW-0732">Signal</keyword>
<feature type="chain" id="PRO_5038569803" description="Lipoprotein" evidence="1">
    <location>
        <begin position="24"/>
        <end position="181"/>
    </location>
</feature>
<dbReference type="EMBL" id="BOPF01000014">
    <property type="protein sequence ID" value="GIJ47391.1"/>
    <property type="molecule type" value="Genomic_DNA"/>
</dbReference>
<evidence type="ECO:0000256" key="1">
    <source>
        <dbReference type="SAM" id="SignalP"/>
    </source>
</evidence>
<evidence type="ECO:0000313" key="3">
    <source>
        <dbReference type="Proteomes" id="UP000619260"/>
    </source>
</evidence>
<accession>A0A8J3YP62</accession>
<dbReference type="PROSITE" id="PS51257">
    <property type="entry name" value="PROKAR_LIPOPROTEIN"/>
    <property type="match status" value="1"/>
</dbReference>
<evidence type="ECO:0000313" key="2">
    <source>
        <dbReference type="EMBL" id="GIJ47391.1"/>
    </source>
</evidence>
<protein>
    <recommendedName>
        <fullName evidence="4">Lipoprotein</fullName>
    </recommendedName>
</protein>
<reference evidence="2" key="1">
    <citation type="submission" date="2021-01" db="EMBL/GenBank/DDBJ databases">
        <title>Whole genome shotgun sequence of Virgisporangium aliadipatigenens NBRC 105644.</title>
        <authorList>
            <person name="Komaki H."/>
            <person name="Tamura T."/>
        </authorList>
    </citation>
    <scope>NUCLEOTIDE SEQUENCE</scope>
    <source>
        <strain evidence="2">NBRC 105644</strain>
    </source>
</reference>
<gene>
    <name evidence="2" type="ORF">Val02_42770</name>
</gene>
<dbReference type="AlphaFoldDB" id="A0A8J3YP62"/>
<dbReference type="Proteomes" id="UP000619260">
    <property type="component" value="Unassembled WGS sequence"/>
</dbReference>
<feature type="signal peptide" evidence="1">
    <location>
        <begin position="1"/>
        <end position="23"/>
    </location>
</feature>
<evidence type="ECO:0008006" key="4">
    <source>
        <dbReference type="Google" id="ProtNLM"/>
    </source>
</evidence>
<organism evidence="2 3">
    <name type="scientific">Virgisporangium aliadipatigenens</name>
    <dbReference type="NCBI Taxonomy" id="741659"/>
    <lineage>
        <taxon>Bacteria</taxon>
        <taxon>Bacillati</taxon>
        <taxon>Actinomycetota</taxon>
        <taxon>Actinomycetes</taxon>
        <taxon>Micromonosporales</taxon>
        <taxon>Micromonosporaceae</taxon>
        <taxon>Virgisporangium</taxon>
    </lineage>
</organism>
<name>A0A8J3YP62_9ACTN</name>
<proteinExistence type="predicted"/>
<keyword evidence="3" id="KW-1185">Reference proteome</keyword>
<comment type="caution">
    <text evidence="2">The sequence shown here is derived from an EMBL/GenBank/DDBJ whole genome shotgun (WGS) entry which is preliminary data.</text>
</comment>
<dbReference type="RefSeq" id="WP_203900874.1">
    <property type="nucleotide sequence ID" value="NZ_BOPF01000014.1"/>
</dbReference>